<dbReference type="InterPro" id="IPR029063">
    <property type="entry name" value="SAM-dependent_MTases_sf"/>
</dbReference>
<evidence type="ECO:0000313" key="9">
    <source>
        <dbReference type="EMBL" id="GGA64172.1"/>
    </source>
</evidence>
<protein>
    <recommendedName>
        <fullName evidence="5">Release factor glutamine methyltransferase</fullName>
        <shortName evidence="5">RF MTase</shortName>
        <ecNumber evidence="5">2.1.1.297</ecNumber>
    </recommendedName>
    <alternativeName>
        <fullName evidence="5">N5-glutamine methyltransferase PrmC</fullName>
    </alternativeName>
    <alternativeName>
        <fullName evidence="5">Protein-(glutamine-N5) MTase PrmC</fullName>
    </alternativeName>
    <alternativeName>
        <fullName evidence="5">Protein-glutamine N-methyltransferase PrmC</fullName>
    </alternativeName>
</protein>
<dbReference type="GO" id="GO:0102559">
    <property type="term" value="F:peptide chain release factor N(5)-glutamine methyltransferase activity"/>
    <property type="evidence" value="ECO:0007669"/>
    <property type="project" value="UniProtKB-EC"/>
</dbReference>
<reference evidence="9" key="2">
    <citation type="submission" date="2020-09" db="EMBL/GenBank/DDBJ databases">
        <authorList>
            <person name="Sun Q."/>
            <person name="Zhou Y."/>
        </authorList>
    </citation>
    <scope>NUCLEOTIDE SEQUENCE</scope>
    <source>
        <strain evidence="9">CGMCC 1.12408</strain>
    </source>
</reference>
<reference evidence="9" key="1">
    <citation type="journal article" date="2014" name="Int. J. Syst. Evol. Microbiol.">
        <title>Complete genome sequence of Corynebacterium casei LMG S-19264T (=DSM 44701T), isolated from a smear-ripened cheese.</title>
        <authorList>
            <consortium name="US DOE Joint Genome Institute (JGI-PGF)"/>
            <person name="Walter F."/>
            <person name="Albersmeier A."/>
            <person name="Kalinowski J."/>
            <person name="Ruckert C."/>
        </authorList>
    </citation>
    <scope>NUCLEOTIDE SEQUENCE</scope>
    <source>
        <strain evidence="9">CGMCC 1.12408</strain>
    </source>
</reference>
<keyword evidence="3 5" id="KW-0949">S-adenosyl-L-methionine</keyword>
<dbReference type="Pfam" id="PF17827">
    <property type="entry name" value="PrmC_N"/>
    <property type="match status" value="1"/>
</dbReference>
<dbReference type="InterPro" id="IPR040758">
    <property type="entry name" value="PrmC_N"/>
</dbReference>
<dbReference type="PROSITE" id="PS00092">
    <property type="entry name" value="N6_MTASE"/>
    <property type="match status" value="1"/>
</dbReference>
<dbReference type="HAMAP" id="MF_02126">
    <property type="entry name" value="RF_methyltr_PrmC"/>
    <property type="match status" value="1"/>
</dbReference>
<feature type="domain" description="Release factor glutamine methyltransferase N-terminal" evidence="8">
    <location>
        <begin position="10"/>
        <end position="79"/>
    </location>
</feature>
<comment type="similarity">
    <text evidence="5">Belongs to the protein N5-glutamine methyltransferase family. PrmC subfamily.</text>
</comment>
<feature type="binding site" evidence="5">
    <location>
        <begin position="191"/>
        <end position="194"/>
    </location>
    <ligand>
        <name>substrate</name>
    </ligand>
</feature>
<comment type="function">
    <text evidence="5">Methylates the class 1 translation termination release factors RF1/PrfA and RF2/PrfB on the glutamine residue of the universally conserved GGQ motif.</text>
</comment>
<comment type="caution">
    <text evidence="9">The sequence shown here is derived from an EMBL/GenBank/DDBJ whole genome shotgun (WGS) entry which is preliminary data.</text>
</comment>
<evidence type="ECO:0000256" key="1">
    <source>
        <dbReference type="ARBA" id="ARBA00022603"/>
    </source>
</evidence>
<evidence type="ECO:0000313" key="10">
    <source>
        <dbReference type="Proteomes" id="UP000613512"/>
    </source>
</evidence>
<dbReference type="Proteomes" id="UP000613512">
    <property type="component" value="Unassembled WGS sequence"/>
</dbReference>
<dbReference type="InterPro" id="IPR007848">
    <property type="entry name" value="Small_mtfrase_dom"/>
</dbReference>
<dbReference type="InterPro" id="IPR050320">
    <property type="entry name" value="N5-glutamine_MTase"/>
</dbReference>
<dbReference type="Gene3D" id="1.10.8.10">
    <property type="entry name" value="DNA helicase RuvA subunit, C-terminal domain"/>
    <property type="match status" value="1"/>
</dbReference>
<keyword evidence="10" id="KW-1185">Reference proteome</keyword>
<dbReference type="EC" id="2.1.1.297" evidence="5"/>
<feature type="binding site" evidence="5">
    <location>
        <position position="147"/>
    </location>
    <ligand>
        <name>S-adenosyl-L-methionine</name>
        <dbReference type="ChEBI" id="CHEBI:59789"/>
    </ligand>
</feature>
<feature type="domain" description="Methyltransferase small" evidence="7">
    <location>
        <begin position="116"/>
        <end position="199"/>
    </location>
</feature>
<feature type="binding site" evidence="5">
    <location>
        <position position="174"/>
    </location>
    <ligand>
        <name>S-adenosyl-L-methionine</name>
        <dbReference type="ChEBI" id="CHEBI:59789"/>
    </ligand>
</feature>
<sequence>MNNMSKKQYEVLNWASLFLEKNNRERRVADLLLQHHLGVNRTQYFAQMREDIPREVIERFQEDIMNHVETGVPVQHLIGYEEFYGRKFFVNNHVLIPRQETEELVQRIISQTAKDIPVTIVDVGTGSGIIATTLALEIPHATVYATDISQEALRTAERNANNLQARVTFLQGDFLAPVIAEQIQADMVVSNPPYISEAERPELSDTVVNFDPELALFAKDNGLAAYKQIVKQLHHVMKPGGLVAFEIGYLQGEDVKQIINEEFPYVTVTVEKDMNGKDRMVFATGF</sequence>
<dbReference type="Pfam" id="PF05175">
    <property type="entry name" value="MTS"/>
    <property type="match status" value="1"/>
</dbReference>
<dbReference type="Gene3D" id="3.40.50.150">
    <property type="entry name" value="Vaccinia Virus protein VP39"/>
    <property type="match status" value="1"/>
</dbReference>
<feature type="binding site" evidence="5">
    <location>
        <position position="191"/>
    </location>
    <ligand>
        <name>S-adenosyl-L-methionine</name>
        <dbReference type="ChEBI" id="CHEBI:59789"/>
    </ligand>
</feature>
<dbReference type="PANTHER" id="PTHR18895:SF74">
    <property type="entry name" value="MTRF1L RELEASE FACTOR GLUTAMINE METHYLTRANSFERASE"/>
    <property type="match status" value="1"/>
</dbReference>
<feature type="coiled-coil region" evidence="6">
    <location>
        <begin position="146"/>
        <end position="173"/>
    </location>
</feature>
<evidence type="ECO:0000256" key="2">
    <source>
        <dbReference type="ARBA" id="ARBA00022679"/>
    </source>
</evidence>
<keyword evidence="1 5" id="KW-0489">Methyltransferase</keyword>
<gene>
    <name evidence="5 9" type="primary">prmC</name>
    <name evidence="9" type="ORF">GCM10008025_05000</name>
</gene>
<dbReference type="SUPFAM" id="SSF53335">
    <property type="entry name" value="S-adenosyl-L-methionine-dependent methyltransferases"/>
    <property type="match status" value="1"/>
</dbReference>
<evidence type="ECO:0000259" key="7">
    <source>
        <dbReference type="Pfam" id="PF05175"/>
    </source>
</evidence>
<keyword evidence="6" id="KW-0175">Coiled coil</keyword>
<dbReference type="PANTHER" id="PTHR18895">
    <property type="entry name" value="HEMK METHYLTRANSFERASE"/>
    <property type="match status" value="1"/>
</dbReference>
<dbReference type="AlphaFoldDB" id="A0A916RRC4"/>
<dbReference type="CDD" id="cd02440">
    <property type="entry name" value="AdoMet_MTases"/>
    <property type="match status" value="1"/>
</dbReference>
<feature type="binding site" evidence="5">
    <location>
        <begin position="124"/>
        <end position="128"/>
    </location>
    <ligand>
        <name>S-adenosyl-L-methionine</name>
        <dbReference type="ChEBI" id="CHEBI:59789"/>
    </ligand>
</feature>
<dbReference type="InterPro" id="IPR002052">
    <property type="entry name" value="DNA_methylase_N6_adenine_CS"/>
</dbReference>
<dbReference type="NCBIfam" id="TIGR00536">
    <property type="entry name" value="hemK_fam"/>
    <property type="match status" value="1"/>
</dbReference>
<proteinExistence type="inferred from homology"/>
<organism evidence="9 10">
    <name type="scientific">Ornithinibacillus halotolerans</name>
    <dbReference type="NCBI Taxonomy" id="1274357"/>
    <lineage>
        <taxon>Bacteria</taxon>
        <taxon>Bacillati</taxon>
        <taxon>Bacillota</taxon>
        <taxon>Bacilli</taxon>
        <taxon>Bacillales</taxon>
        <taxon>Bacillaceae</taxon>
        <taxon>Ornithinibacillus</taxon>
    </lineage>
</organism>
<keyword evidence="2 5" id="KW-0808">Transferase</keyword>
<comment type="catalytic activity">
    <reaction evidence="4 5">
        <text>L-glutaminyl-[peptide chain release factor] + S-adenosyl-L-methionine = N(5)-methyl-L-glutaminyl-[peptide chain release factor] + S-adenosyl-L-homocysteine + H(+)</text>
        <dbReference type="Rhea" id="RHEA:42896"/>
        <dbReference type="Rhea" id="RHEA-COMP:10271"/>
        <dbReference type="Rhea" id="RHEA-COMP:10272"/>
        <dbReference type="ChEBI" id="CHEBI:15378"/>
        <dbReference type="ChEBI" id="CHEBI:30011"/>
        <dbReference type="ChEBI" id="CHEBI:57856"/>
        <dbReference type="ChEBI" id="CHEBI:59789"/>
        <dbReference type="ChEBI" id="CHEBI:61891"/>
        <dbReference type="EC" id="2.1.1.297"/>
    </reaction>
</comment>
<dbReference type="GO" id="GO:0003676">
    <property type="term" value="F:nucleic acid binding"/>
    <property type="evidence" value="ECO:0007669"/>
    <property type="project" value="InterPro"/>
</dbReference>
<dbReference type="InterPro" id="IPR004556">
    <property type="entry name" value="HemK-like"/>
</dbReference>
<evidence type="ECO:0000256" key="5">
    <source>
        <dbReference type="HAMAP-Rule" id="MF_02126"/>
    </source>
</evidence>
<dbReference type="NCBIfam" id="TIGR03534">
    <property type="entry name" value="RF_mod_PrmC"/>
    <property type="match status" value="1"/>
</dbReference>
<dbReference type="InterPro" id="IPR019874">
    <property type="entry name" value="RF_methyltr_PrmC"/>
</dbReference>
<dbReference type="GO" id="GO:0032259">
    <property type="term" value="P:methylation"/>
    <property type="evidence" value="ECO:0007669"/>
    <property type="project" value="UniProtKB-KW"/>
</dbReference>
<accession>A0A916RRC4</accession>
<evidence type="ECO:0000256" key="3">
    <source>
        <dbReference type="ARBA" id="ARBA00022691"/>
    </source>
</evidence>
<evidence type="ECO:0000256" key="4">
    <source>
        <dbReference type="ARBA" id="ARBA00048391"/>
    </source>
</evidence>
<name>A0A916RRC4_9BACI</name>
<evidence type="ECO:0000256" key="6">
    <source>
        <dbReference type="SAM" id="Coils"/>
    </source>
</evidence>
<dbReference type="EMBL" id="BMEY01000002">
    <property type="protein sequence ID" value="GGA64172.1"/>
    <property type="molecule type" value="Genomic_DNA"/>
</dbReference>
<evidence type="ECO:0000259" key="8">
    <source>
        <dbReference type="Pfam" id="PF17827"/>
    </source>
</evidence>